<dbReference type="GO" id="GO:0005975">
    <property type="term" value="P:carbohydrate metabolic process"/>
    <property type="evidence" value="ECO:0007669"/>
    <property type="project" value="InterPro"/>
</dbReference>
<dbReference type="EMBL" id="JACIDR010000002">
    <property type="protein sequence ID" value="MBB3973087.1"/>
    <property type="molecule type" value="Genomic_DNA"/>
</dbReference>
<dbReference type="AlphaFoldDB" id="A0A7W6CZ87"/>
<dbReference type="InterPro" id="IPR024705">
    <property type="entry name" value="Ssp411"/>
</dbReference>
<protein>
    <recommendedName>
        <fullName evidence="1">Spermatogenesis-associated protein 20-like TRX domain-containing protein</fullName>
    </recommendedName>
</protein>
<dbReference type="SUPFAM" id="SSF52833">
    <property type="entry name" value="Thioredoxin-like"/>
    <property type="match status" value="1"/>
</dbReference>
<dbReference type="CDD" id="cd02955">
    <property type="entry name" value="SSP411"/>
    <property type="match status" value="1"/>
</dbReference>
<accession>A0A7W6CZ87</accession>
<dbReference type="PANTHER" id="PTHR42899:SF1">
    <property type="entry name" value="SPERMATOGENESIS-ASSOCIATED PROTEIN 20"/>
    <property type="match status" value="1"/>
</dbReference>
<dbReference type="InterPro" id="IPR008928">
    <property type="entry name" value="6-hairpin_glycosidase_sf"/>
</dbReference>
<comment type="caution">
    <text evidence="2">The sequence shown here is derived from an EMBL/GenBank/DDBJ whole genome shotgun (WGS) entry which is preliminary data.</text>
</comment>
<name>A0A7W6CZ87_9HYPH</name>
<dbReference type="InterPro" id="IPR036249">
    <property type="entry name" value="Thioredoxin-like_sf"/>
</dbReference>
<dbReference type="SUPFAM" id="SSF48208">
    <property type="entry name" value="Six-hairpin glycosidases"/>
    <property type="match status" value="1"/>
</dbReference>
<dbReference type="InterPro" id="IPR004879">
    <property type="entry name" value="Ssp411-like_TRX"/>
</dbReference>
<dbReference type="PANTHER" id="PTHR42899">
    <property type="entry name" value="SPERMATOGENESIS-ASSOCIATED PROTEIN 20"/>
    <property type="match status" value="1"/>
</dbReference>
<organism evidence="2 3">
    <name type="scientific">Hansschlegelia beijingensis</name>
    <dbReference type="NCBI Taxonomy" id="1133344"/>
    <lineage>
        <taxon>Bacteria</taxon>
        <taxon>Pseudomonadati</taxon>
        <taxon>Pseudomonadota</taxon>
        <taxon>Alphaproteobacteria</taxon>
        <taxon>Hyphomicrobiales</taxon>
        <taxon>Methylopilaceae</taxon>
        <taxon>Hansschlegelia</taxon>
    </lineage>
</organism>
<keyword evidence="3" id="KW-1185">Reference proteome</keyword>
<dbReference type="Proteomes" id="UP000528964">
    <property type="component" value="Unassembled WGS sequence"/>
</dbReference>
<reference evidence="2 3" key="1">
    <citation type="submission" date="2020-08" db="EMBL/GenBank/DDBJ databases">
        <title>Genomic Encyclopedia of Type Strains, Phase IV (KMG-IV): sequencing the most valuable type-strain genomes for metagenomic binning, comparative biology and taxonomic classification.</title>
        <authorList>
            <person name="Goeker M."/>
        </authorList>
    </citation>
    <scope>NUCLEOTIDE SEQUENCE [LARGE SCALE GENOMIC DNA]</scope>
    <source>
        <strain evidence="2 3">DSM 25481</strain>
    </source>
</reference>
<proteinExistence type="predicted"/>
<dbReference type="PIRSF" id="PIRSF006402">
    <property type="entry name" value="UCP006402_thioredoxin"/>
    <property type="match status" value="1"/>
</dbReference>
<dbReference type="Pfam" id="PF03190">
    <property type="entry name" value="Thioredox_DsbH"/>
    <property type="match status" value="1"/>
</dbReference>
<gene>
    <name evidence="2" type="ORF">GGR24_001744</name>
</gene>
<dbReference type="RefSeq" id="WP_183394943.1">
    <property type="nucleotide sequence ID" value="NZ_JACIDR010000002.1"/>
</dbReference>
<sequence length="668" mass="72239">MPNRLANSASPYLLQHAENPVDWWEWSPEAFAEAKRLNRPVLLSIGYAACHWCHVMAHENFEDEAVAAVMNEHVVSIKVDREERPDVDQIYMAALHALGQQGGWPLTMFLTPDGEPFWGGTYFPKTAQYGRPGFPDVVRTVAEVFAKEPETVAQNRTAIAERLKPKAAPAGVAFGATELDGLARRIADVLDPQNGGFQGAPKFPQPGVLELLLRASRRAGQPELAAPVALTLRQMAKGGVHDQVGGGFARYSVDERWLVPHFEKMLYDNAQLLPLLADVGSAAGDAWMLDAAHGIIDWAAREMRVEDAFASSLDADSEGVEGRFYLWRPEELAEALDPADAAFAAESLGISPSGNWEGVSIPNRLHQSDGAPVDEERLRRVKDRMLAYREGRVRPGRDDKILADWNGLMIAALAETASALRRPDALALARSAFDAVVARMAREDRLGHAWRQGRLVFPGFATDHGAMALAGMALAGATGEQAYRDLAARWIDAAWANYRNPNGPGLAMDADDAPQLVVRPEAIVDEALPSGTALLLNAALRLAAFDADDERLARLDGELAALMGRMAQNPIGHAGLLNALDMRMRLASIVVVGDDEVAEALHQEALALPWTERVVRRAPTPAALPERHPVRAARLSGSAAFVCAGARCSAPVNEASRLATTVAETVGS</sequence>
<evidence type="ECO:0000313" key="3">
    <source>
        <dbReference type="Proteomes" id="UP000528964"/>
    </source>
</evidence>
<dbReference type="Gene3D" id="3.40.30.10">
    <property type="entry name" value="Glutaredoxin"/>
    <property type="match status" value="1"/>
</dbReference>
<evidence type="ECO:0000313" key="2">
    <source>
        <dbReference type="EMBL" id="MBB3973087.1"/>
    </source>
</evidence>
<feature type="domain" description="Spermatogenesis-associated protein 20-like TRX" evidence="1">
    <location>
        <begin position="2"/>
        <end position="163"/>
    </location>
</feature>
<evidence type="ECO:0000259" key="1">
    <source>
        <dbReference type="Pfam" id="PF03190"/>
    </source>
</evidence>